<keyword evidence="2" id="KW-1185">Reference proteome</keyword>
<name>A0ABU2VGD1_9ACTN</name>
<dbReference type="Proteomes" id="UP001183824">
    <property type="component" value="Unassembled WGS sequence"/>
</dbReference>
<gene>
    <name evidence="1" type="ORF">RNB18_31355</name>
</gene>
<dbReference type="RefSeq" id="WP_311717485.1">
    <property type="nucleotide sequence ID" value="NZ_JAVREZ010000012.1"/>
</dbReference>
<protein>
    <recommendedName>
        <fullName evidence="3">Lipoprotein</fullName>
    </recommendedName>
</protein>
<sequence>MAVAGCGSHTATILDRNGATVTTAEVLTEVEWSRVLDGTSSARALIQPDGDCCNRLGQIGSWRSRLVIFRDGKYVWDEPVTGVTWSLGQVEVLAEDISVWLDDRVPHENKTFTNADLAEIAQWLIDDGFAPDDPGHTVQVVGNAGITGSRSYTAGVGQTGDPLDQLAEAGIDYTVIGSTFLLLPETHIVSVGRLSDADMPEGLEVSDDGRALVTRWIVAGSEQSGVTGSDGGIDPVYGLHERYIEMTEIADAASATQAAKARRRTSAQVPVFIDTQQVTISPLAAIDVPHLVPGWALDVTSASTCRKVTQRLKITGVKVTETGGDENTPGTESVQVQVAAAATEAA</sequence>
<proteinExistence type="predicted"/>
<evidence type="ECO:0008006" key="3">
    <source>
        <dbReference type="Google" id="ProtNLM"/>
    </source>
</evidence>
<evidence type="ECO:0000313" key="1">
    <source>
        <dbReference type="EMBL" id="MDT0484631.1"/>
    </source>
</evidence>
<evidence type="ECO:0000313" key="2">
    <source>
        <dbReference type="Proteomes" id="UP001183824"/>
    </source>
</evidence>
<organism evidence="1 2">
    <name type="scientific">Streptomyces doebereineriae</name>
    <dbReference type="NCBI Taxonomy" id="3075528"/>
    <lineage>
        <taxon>Bacteria</taxon>
        <taxon>Bacillati</taxon>
        <taxon>Actinomycetota</taxon>
        <taxon>Actinomycetes</taxon>
        <taxon>Kitasatosporales</taxon>
        <taxon>Streptomycetaceae</taxon>
        <taxon>Streptomyces</taxon>
    </lineage>
</organism>
<dbReference type="EMBL" id="JAVREZ010000012">
    <property type="protein sequence ID" value="MDT0484631.1"/>
    <property type="molecule type" value="Genomic_DNA"/>
</dbReference>
<comment type="caution">
    <text evidence="1">The sequence shown here is derived from an EMBL/GenBank/DDBJ whole genome shotgun (WGS) entry which is preliminary data.</text>
</comment>
<reference evidence="2" key="1">
    <citation type="submission" date="2023-07" db="EMBL/GenBank/DDBJ databases">
        <title>30 novel species of actinomycetes from the DSMZ collection.</title>
        <authorList>
            <person name="Nouioui I."/>
        </authorList>
    </citation>
    <scope>NUCLEOTIDE SEQUENCE [LARGE SCALE GENOMIC DNA]</scope>
    <source>
        <strain evidence="2">DSM 41640</strain>
    </source>
</reference>
<accession>A0ABU2VGD1</accession>